<dbReference type="Gene3D" id="3.30.479.30">
    <property type="entry name" value="Band 7 domain"/>
    <property type="match status" value="1"/>
</dbReference>
<dbReference type="Pfam" id="PF01145">
    <property type="entry name" value="Band_7"/>
    <property type="match status" value="1"/>
</dbReference>
<dbReference type="InterPro" id="IPR036013">
    <property type="entry name" value="Band_7/SPFH_dom_sf"/>
</dbReference>
<dbReference type="EMBL" id="BANB01000165">
    <property type="protein sequence ID" value="GAN76803.1"/>
    <property type="molecule type" value="Genomic_DNA"/>
</dbReference>
<evidence type="ECO:0000313" key="11">
    <source>
        <dbReference type="EMBL" id="GAN76803.1"/>
    </source>
</evidence>
<dbReference type="CDD" id="cd03399">
    <property type="entry name" value="SPFH_flotillin"/>
    <property type="match status" value="1"/>
</dbReference>
<keyword evidence="5 8" id="KW-0472">Membrane</keyword>
<dbReference type="RefSeq" id="WP_048860688.1">
    <property type="nucleotide sequence ID" value="NZ_BANB01000165.1"/>
</dbReference>
<evidence type="ECO:0000256" key="7">
    <source>
        <dbReference type="SAM" id="MobiDB-lite"/>
    </source>
</evidence>
<dbReference type="InterPro" id="IPR031905">
    <property type="entry name" value="Flotillin_C"/>
</dbReference>
<keyword evidence="4" id="KW-1003">Cell membrane</keyword>
<reference evidence="11 12" key="1">
    <citation type="submission" date="2012-11" db="EMBL/GenBank/DDBJ databases">
        <title>Whole genome sequence of Acidisphaera rubrifaciens HS-AP3.</title>
        <authorList>
            <person name="Azuma Y."/>
            <person name="Higashiura N."/>
            <person name="Hirakawa H."/>
            <person name="Matsushita K."/>
        </authorList>
    </citation>
    <scope>NUCLEOTIDE SEQUENCE [LARGE SCALE GENOMIC DNA]</scope>
    <source>
        <strain evidence="11 12">HS-AP3</strain>
    </source>
</reference>
<feature type="coiled-coil region" evidence="6">
    <location>
        <begin position="346"/>
        <end position="373"/>
    </location>
</feature>
<feature type="domain" description="Band 7" evidence="9">
    <location>
        <begin position="38"/>
        <end position="186"/>
    </location>
</feature>
<keyword evidence="6" id="KW-0175">Coiled coil</keyword>
<dbReference type="InterPro" id="IPR027705">
    <property type="entry name" value="Flotillin_fam"/>
</dbReference>
<dbReference type="Pfam" id="PF15975">
    <property type="entry name" value="Flot"/>
    <property type="match status" value="1"/>
</dbReference>
<comment type="subcellular location">
    <subcellularLocation>
        <location evidence="2">Cell membrane</location>
    </subcellularLocation>
    <subcellularLocation>
        <location evidence="1">Membrane</location>
        <topology evidence="1">Single-pass membrane protein</topology>
    </subcellularLocation>
</comment>
<evidence type="ECO:0000256" key="3">
    <source>
        <dbReference type="ARBA" id="ARBA00007161"/>
    </source>
</evidence>
<dbReference type="PANTHER" id="PTHR13806:SF31">
    <property type="entry name" value="FLOTILLIN-LIKE PROTEIN 1-RELATED"/>
    <property type="match status" value="1"/>
</dbReference>
<proteinExistence type="inferred from homology"/>
<evidence type="ECO:0000256" key="2">
    <source>
        <dbReference type="ARBA" id="ARBA00004236"/>
    </source>
</evidence>
<dbReference type="Proteomes" id="UP000032680">
    <property type="component" value="Unassembled WGS sequence"/>
</dbReference>
<name>A0A0D6P6I1_9PROT</name>
<dbReference type="OrthoDB" id="9815577at2"/>
<comment type="caution">
    <text evidence="11">The sequence shown here is derived from an EMBL/GenBank/DDBJ whole genome shotgun (WGS) entry which is preliminary data.</text>
</comment>
<organism evidence="11 12">
    <name type="scientific">Acidisphaera rubrifaciens HS-AP3</name>
    <dbReference type="NCBI Taxonomy" id="1231350"/>
    <lineage>
        <taxon>Bacteria</taxon>
        <taxon>Pseudomonadati</taxon>
        <taxon>Pseudomonadota</taxon>
        <taxon>Alphaproteobacteria</taxon>
        <taxon>Acetobacterales</taxon>
        <taxon>Acetobacteraceae</taxon>
        <taxon>Acidisphaera</taxon>
    </lineage>
</organism>
<dbReference type="PANTHER" id="PTHR13806">
    <property type="entry name" value="FLOTILLIN-RELATED"/>
    <property type="match status" value="1"/>
</dbReference>
<feature type="coiled-coil region" evidence="6">
    <location>
        <begin position="264"/>
        <end position="300"/>
    </location>
</feature>
<evidence type="ECO:0000259" key="9">
    <source>
        <dbReference type="Pfam" id="PF01145"/>
    </source>
</evidence>
<evidence type="ECO:0000256" key="6">
    <source>
        <dbReference type="SAM" id="Coils"/>
    </source>
</evidence>
<keyword evidence="12" id="KW-1185">Reference proteome</keyword>
<evidence type="ECO:0000256" key="5">
    <source>
        <dbReference type="ARBA" id="ARBA00023136"/>
    </source>
</evidence>
<evidence type="ECO:0008006" key="13">
    <source>
        <dbReference type="Google" id="ProtNLM"/>
    </source>
</evidence>
<comment type="similarity">
    <text evidence="3">Belongs to the band 7/mec-2 family. Flotillin subfamily.</text>
</comment>
<gene>
    <name evidence="11" type="ORF">Asru_0165_11</name>
</gene>
<keyword evidence="8" id="KW-1133">Transmembrane helix</keyword>
<feature type="domain" description="Flotillin C-terminal" evidence="10">
    <location>
        <begin position="572"/>
        <end position="687"/>
    </location>
</feature>
<evidence type="ECO:0000256" key="4">
    <source>
        <dbReference type="ARBA" id="ARBA00022475"/>
    </source>
</evidence>
<keyword evidence="8" id="KW-0812">Transmembrane</keyword>
<feature type="region of interest" description="Disordered" evidence="7">
    <location>
        <begin position="703"/>
        <end position="732"/>
    </location>
</feature>
<evidence type="ECO:0000256" key="1">
    <source>
        <dbReference type="ARBA" id="ARBA00004167"/>
    </source>
</evidence>
<dbReference type="GO" id="GO:0005886">
    <property type="term" value="C:plasma membrane"/>
    <property type="evidence" value="ECO:0007669"/>
    <property type="project" value="UniProtKB-SubCell"/>
</dbReference>
<dbReference type="InterPro" id="IPR001107">
    <property type="entry name" value="Band_7"/>
</dbReference>
<dbReference type="AlphaFoldDB" id="A0A0D6P6I1"/>
<feature type="transmembrane region" description="Helical" evidence="8">
    <location>
        <begin position="6"/>
        <end position="27"/>
    </location>
</feature>
<dbReference type="SUPFAM" id="SSF117892">
    <property type="entry name" value="Band 7/SPFH domain"/>
    <property type="match status" value="1"/>
</dbReference>
<evidence type="ECO:0000256" key="8">
    <source>
        <dbReference type="SAM" id="Phobius"/>
    </source>
</evidence>
<evidence type="ECO:0000259" key="10">
    <source>
        <dbReference type="Pfam" id="PF15975"/>
    </source>
</evidence>
<sequence>MGTQILGAAILWLIVLAVVVVIGVYLLRWLYRRSTKEVAFVRTGFGGECVVINSGAFVIPVLHEVSPVNMNVMRIEVRRADGGALITRDRMRVDIVAEFFLRVSPTREAVALASQTLGRRAMQPDSIRDLFEGKFASALRTVAAEMTLQDMHEKRGVYMARVREHAAEALAYNGLELESVALVDIDQTSLDHFDPSNAFDAEGLTQITEIIESRRRARNQIEQQTMLDIRNQNLDSERRVLEIERETEYARLEQEREIEVRRAMQRAELARERAMRDHEAQQAQIEANEATERTRIAQDRALTELRIENEEGIRRREIARRQTLEVSELKSREATEREEIALGLAVERERIERQRAQEALEVARRQAVELAEREREIALSRKSVEVIAADIEARRAEIASRAEIERERLAGERSVDEARIERERAVQALEIGRRQAFEEAEIVSGEEIERARIAAERGVREAHLLRERDLRRLEIDRDRLVELAEIERAVELANRSKERSEAIAGAEAARAHAVQAEEQAMTTRERAIAERRKMVELIATARDTERERLRLIARAEAEREAAMSFAEAQRIAAQAEADATVIRADAEATRQRVDAEGARLANEADNVLSGEARASRVRMKLLDKIEGIVRESVRPMEKIEGINILHVDGLGAGQDGRRTVTDEVIDSALRYRVQAPMIDSLMKEVGIEGGSVGRMTDVLRDAKDIDALTRNRQKSPGAPAGGPPPRDDDRDR</sequence>
<accession>A0A0D6P6I1</accession>
<feature type="transmembrane region" description="Helical" evidence="8">
    <location>
        <begin position="39"/>
        <end position="62"/>
    </location>
</feature>
<protein>
    <recommendedName>
        <fullName evidence="13">Band 7 domain-containing protein</fullName>
    </recommendedName>
</protein>
<evidence type="ECO:0000313" key="12">
    <source>
        <dbReference type="Proteomes" id="UP000032680"/>
    </source>
</evidence>